<accession>A0A0A9YUG1</accession>
<dbReference type="EMBL" id="GDHC01015386">
    <property type="protein sequence ID" value="JAQ03243.1"/>
    <property type="molecule type" value="Transcribed_RNA"/>
</dbReference>
<keyword evidence="2" id="KW-0378">Hydrolase</keyword>
<protein>
    <submittedName>
        <fullName evidence="2">N(G),N(G)-dimethylarginine dimethylaminohydrolase</fullName>
    </submittedName>
</protein>
<dbReference type="SUPFAM" id="SSF55909">
    <property type="entry name" value="Pentein"/>
    <property type="match status" value="1"/>
</dbReference>
<proteinExistence type="predicted"/>
<reference evidence="2" key="1">
    <citation type="journal article" date="2014" name="PLoS ONE">
        <title>Transcriptome-Based Identification of ABC Transporters in the Western Tarnished Plant Bug Lygus hesperus.</title>
        <authorList>
            <person name="Hull J.J."/>
            <person name="Chaney K."/>
            <person name="Geib S.M."/>
            <person name="Fabrick J.A."/>
            <person name="Brent C.S."/>
            <person name="Walsh D."/>
            <person name="Lavine L.C."/>
        </authorList>
    </citation>
    <scope>NUCLEOTIDE SEQUENCE</scope>
</reference>
<evidence type="ECO:0000313" key="1">
    <source>
        <dbReference type="EMBL" id="JAG34741.1"/>
    </source>
</evidence>
<evidence type="ECO:0000313" key="3">
    <source>
        <dbReference type="EMBL" id="JAQ03243.1"/>
    </source>
</evidence>
<organism evidence="2">
    <name type="scientific">Lygus hesperus</name>
    <name type="common">Western plant bug</name>
    <dbReference type="NCBI Taxonomy" id="30085"/>
    <lineage>
        <taxon>Eukaryota</taxon>
        <taxon>Metazoa</taxon>
        <taxon>Ecdysozoa</taxon>
        <taxon>Arthropoda</taxon>
        <taxon>Hexapoda</taxon>
        <taxon>Insecta</taxon>
        <taxon>Pterygota</taxon>
        <taxon>Neoptera</taxon>
        <taxon>Paraneoptera</taxon>
        <taxon>Hemiptera</taxon>
        <taxon>Heteroptera</taxon>
        <taxon>Panheteroptera</taxon>
        <taxon>Cimicomorpha</taxon>
        <taxon>Miridae</taxon>
        <taxon>Mirini</taxon>
        <taxon>Lygus</taxon>
    </lineage>
</organism>
<name>A0A0A9YUG1_LYGHE</name>
<dbReference type="Gene3D" id="3.75.10.10">
    <property type="entry name" value="L-arginine/glycine Amidinotransferase, Chain A"/>
    <property type="match status" value="1"/>
</dbReference>
<dbReference type="AlphaFoldDB" id="A0A0A9YUG1"/>
<sequence>MKAPAHTDGGDIFPVGKYIFIGQSTRTNDEAFEQMKKFTAGHHYIDDNGNRHAYECVRLPVKGRLHTKTAGSFLTDHSILMDTKACDPSIFTSRGIEVFAAP</sequence>
<dbReference type="EMBL" id="GBHO01008863">
    <property type="protein sequence ID" value="JAG34741.1"/>
    <property type="molecule type" value="Transcribed_RNA"/>
</dbReference>
<evidence type="ECO:0000313" key="2">
    <source>
        <dbReference type="EMBL" id="JAG34743.1"/>
    </source>
</evidence>
<reference evidence="2" key="2">
    <citation type="submission" date="2014-07" db="EMBL/GenBank/DDBJ databases">
        <authorList>
            <person name="Hull J."/>
        </authorList>
    </citation>
    <scope>NUCLEOTIDE SEQUENCE</scope>
</reference>
<dbReference type="EMBL" id="GBHO01008861">
    <property type="protein sequence ID" value="JAG34743.1"/>
    <property type="molecule type" value="Transcribed_RNA"/>
</dbReference>
<gene>
    <name evidence="2" type="primary">ddaH_0</name>
    <name evidence="1" type="synonym">ddaH_1</name>
    <name evidence="2" type="ORF">CM83_23867</name>
    <name evidence="1" type="ORF">CM83_23869</name>
    <name evidence="3" type="ORF">g.22568</name>
</gene>
<dbReference type="GO" id="GO:0016787">
    <property type="term" value="F:hydrolase activity"/>
    <property type="evidence" value="ECO:0007669"/>
    <property type="project" value="UniProtKB-KW"/>
</dbReference>
<reference evidence="3" key="3">
    <citation type="journal article" date="2016" name="Gigascience">
        <title>De novo construction of an expanded transcriptome assembly for the western tarnished plant bug, Lygus hesperus.</title>
        <authorList>
            <person name="Tassone E.E."/>
            <person name="Geib S.M."/>
            <person name="Hall B."/>
            <person name="Fabrick J.A."/>
            <person name="Brent C.S."/>
            <person name="Hull J.J."/>
        </authorList>
    </citation>
    <scope>NUCLEOTIDE SEQUENCE</scope>
</reference>